<proteinExistence type="predicted"/>
<dbReference type="GO" id="GO:0016747">
    <property type="term" value="F:acyltransferase activity, transferring groups other than amino-acyl groups"/>
    <property type="evidence" value="ECO:0007669"/>
    <property type="project" value="InterPro"/>
</dbReference>
<gene>
    <name evidence="2" type="ORF">DAMNIGENAA_39170</name>
</gene>
<organism evidence="2 3">
    <name type="scientific">Desulforhabdus amnigena</name>
    <dbReference type="NCBI Taxonomy" id="40218"/>
    <lineage>
        <taxon>Bacteria</taxon>
        <taxon>Pseudomonadati</taxon>
        <taxon>Thermodesulfobacteriota</taxon>
        <taxon>Syntrophobacteria</taxon>
        <taxon>Syntrophobacterales</taxon>
        <taxon>Syntrophobacteraceae</taxon>
        <taxon>Desulforhabdus</taxon>
    </lineage>
</organism>
<evidence type="ECO:0000259" key="1">
    <source>
        <dbReference type="PROSITE" id="PS51186"/>
    </source>
</evidence>
<sequence length="190" mass="22036">MMFGVKEGILKDGTKITLRFMVREDEEALYNFFQTIPEDLLIFIRHNVKDRNVIHDWAMRLNYDRALPLLALVDDKIIGDVTLHRVPHGWKRHIGRIRVVISPEYQGKGLATLMLNEMVGLSYELGLEKLWAEIPLDSVAAIRACRNSGFVCKAVIEGMVKDARDRNIDILIMTCDISSYFDRRWERETD</sequence>
<dbReference type="Proteomes" id="UP001144372">
    <property type="component" value="Unassembled WGS sequence"/>
</dbReference>
<dbReference type="RefSeq" id="WP_281796982.1">
    <property type="nucleotide sequence ID" value="NZ_BSDR01000001.1"/>
</dbReference>
<accession>A0A9W6FWX7</accession>
<dbReference type="InterPro" id="IPR016181">
    <property type="entry name" value="Acyl_CoA_acyltransferase"/>
</dbReference>
<dbReference type="PROSITE" id="PS51186">
    <property type="entry name" value="GNAT"/>
    <property type="match status" value="1"/>
</dbReference>
<dbReference type="SUPFAM" id="SSF55729">
    <property type="entry name" value="Acyl-CoA N-acyltransferases (Nat)"/>
    <property type="match status" value="1"/>
</dbReference>
<protein>
    <recommendedName>
        <fullName evidence="1">N-acetyltransferase domain-containing protein</fullName>
    </recommendedName>
</protein>
<keyword evidence="3" id="KW-1185">Reference proteome</keyword>
<comment type="caution">
    <text evidence="2">The sequence shown here is derived from an EMBL/GenBank/DDBJ whole genome shotgun (WGS) entry which is preliminary data.</text>
</comment>
<dbReference type="AlphaFoldDB" id="A0A9W6FWX7"/>
<evidence type="ECO:0000313" key="2">
    <source>
        <dbReference type="EMBL" id="GLI36484.1"/>
    </source>
</evidence>
<dbReference type="EMBL" id="BSDR01000001">
    <property type="protein sequence ID" value="GLI36484.1"/>
    <property type="molecule type" value="Genomic_DNA"/>
</dbReference>
<dbReference type="Pfam" id="PF00583">
    <property type="entry name" value="Acetyltransf_1"/>
    <property type="match status" value="1"/>
</dbReference>
<evidence type="ECO:0000313" key="3">
    <source>
        <dbReference type="Proteomes" id="UP001144372"/>
    </source>
</evidence>
<dbReference type="Gene3D" id="3.40.630.30">
    <property type="match status" value="1"/>
</dbReference>
<dbReference type="InterPro" id="IPR000182">
    <property type="entry name" value="GNAT_dom"/>
</dbReference>
<feature type="domain" description="N-acetyltransferase" evidence="1">
    <location>
        <begin position="16"/>
        <end position="178"/>
    </location>
</feature>
<dbReference type="CDD" id="cd04301">
    <property type="entry name" value="NAT_SF"/>
    <property type="match status" value="1"/>
</dbReference>
<reference evidence="2" key="1">
    <citation type="submission" date="2022-12" db="EMBL/GenBank/DDBJ databases">
        <title>Reference genome sequencing for broad-spectrum identification of bacterial and archaeal isolates by mass spectrometry.</title>
        <authorList>
            <person name="Sekiguchi Y."/>
            <person name="Tourlousse D.M."/>
        </authorList>
    </citation>
    <scope>NUCLEOTIDE SEQUENCE</scope>
    <source>
        <strain evidence="2">ASRB1</strain>
    </source>
</reference>
<name>A0A9W6FWX7_9BACT</name>